<dbReference type="EMBL" id="PVZF01000018">
    <property type="protein sequence ID" value="PRY10083.1"/>
    <property type="molecule type" value="Genomic_DNA"/>
</dbReference>
<dbReference type="Proteomes" id="UP000238083">
    <property type="component" value="Unassembled WGS sequence"/>
</dbReference>
<comment type="caution">
    <text evidence="1">The sequence shown here is derived from an EMBL/GenBank/DDBJ whole genome shotgun (WGS) entry which is preliminary data.</text>
</comment>
<sequence length="32" mass="3640">TWLHLYNHHRHHTALGGLTPASRVTNLSGQYT</sequence>
<name>A0A2T0QWY5_9ACTN</name>
<proteinExistence type="predicted"/>
<protein>
    <recommendedName>
        <fullName evidence="3">Integrase-like protein</fullName>
    </recommendedName>
</protein>
<accession>A0A2T0QWY5</accession>
<gene>
    <name evidence="1" type="ORF">CLV37_11853</name>
</gene>
<evidence type="ECO:0000313" key="1">
    <source>
        <dbReference type="EMBL" id="PRY10083.1"/>
    </source>
</evidence>
<organism evidence="1 2">
    <name type="scientific">Kineococcus rhizosphaerae</name>
    <dbReference type="NCBI Taxonomy" id="559628"/>
    <lineage>
        <taxon>Bacteria</taxon>
        <taxon>Bacillati</taxon>
        <taxon>Actinomycetota</taxon>
        <taxon>Actinomycetes</taxon>
        <taxon>Kineosporiales</taxon>
        <taxon>Kineosporiaceae</taxon>
        <taxon>Kineococcus</taxon>
    </lineage>
</organism>
<evidence type="ECO:0000313" key="2">
    <source>
        <dbReference type="Proteomes" id="UP000238083"/>
    </source>
</evidence>
<reference evidence="1 2" key="1">
    <citation type="submission" date="2018-03" db="EMBL/GenBank/DDBJ databases">
        <title>Genomic Encyclopedia of Archaeal and Bacterial Type Strains, Phase II (KMG-II): from individual species to whole genera.</title>
        <authorList>
            <person name="Goeker M."/>
        </authorList>
    </citation>
    <scope>NUCLEOTIDE SEQUENCE [LARGE SCALE GENOMIC DNA]</scope>
    <source>
        <strain evidence="1 2">DSM 19711</strain>
    </source>
</reference>
<feature type="non-terminal residue" evidence="1">
    <location>
        <position position="1"/>
    </location>
</feature>
<dbReference type="AlphaFoldDB" id="A0A2T0QWY5"/>
<keyword evidence="2" id="KW-1185">Reference proteome</keyword>
<dbReference type="OrthoDB" id="568335at2"/>
<evidence type="ECO:0008006" key="3">
    <source>
        <dbReference type="Google" id="ProtNLM"/>
    </source>
</evidence>